<keyword evidence="3" id="KW-0804">Transcription</keyword>
<dbReference type="InterPro" id="IPR000524">
    <property type="entry name" value="Tscrpt_reg_HTH_GntR"/>
</dbReference>
<dbReference type="CDD" id="cd07377">
    <property type="entry name" value="WHTH_GntR"/>
    <property type="match status" value="1"/>
</dbReference>
<dbReference type="InterPro" id="IPR036390">
    <property type="entry name" value="WH_DNA-bd_sf"/>
</dbReference>
<dbReference type="Proteomes" id="UP000638043">
    <property type="component" value="Unassembled WGS sequence"/>
</dbReference>
<evidence type="ECO:0000256" key="1">
    <source>
        <dbReference type="ARBA" id="ARBA00023015"/>
    </source>
</evidence>
<dbReference type="SMART" id="SM00345">
    <property type="entry name" value="HTH_GNTR"/>
    <property type="match status" value="1"/>
</dbReference>
<dbReference type="PANTHER" id="PTHR38445:SF7">
    <property type="entry name" value="GNTR-FAMILY TRANSCRIPTIONAL REGULATOR"/>
    <property type="match status" value="1"/>
</dbReference>
<keyword evidence="1" id="KW-0805">Transcription regulation</keyword>
<keyword evidence="6" id="KW-1185">Reference proteome</keyword>
<dbReference type="RefSeq" id="WP_188699361.1">
    <property type="nucleotide sequence ID" value="NZ_BMMQ01000001.1"/>
</dbReference>
<protein>
    <submittedName>
        <fullName evidence="5">GntR family transcriptional regulator</fullName>
    </submittedName>
</protein>
<dbReference type="SUPFAM" id="SSF46785">
    <property type="entry name" value="Winged helix' DNA-binding domain"/>
    <property type="match status" value="1"/>
</dbReference>
<evidence type="ECO:0000259" key="4">
    <source>
        <dbReference type="PROSITE" id="PS50949"/>
    </source>
</evidence>
<organism evidence="5 6">
    <name type="scientific">Microbacterium nanhaiense</name>
    <dbReference type="NCBI Taxonomy" id="1301026"/>
    <lineage>
        <taxon>Bacteria</taxon>
        <taxon>Bacillati</taxon>
        <taxon>Actinomycetota</taxon>
        <taxon>Actinomycetes</taxon>
        <taxon>Micrococcales</taxon>
        <taxon>Microbacteriaceae</taxon>
        <taxon>Microbacterium</taxon>
    </lineage>
</organism>
<evidence type="ECO:0000313" key="6">
    <source>
        <dbReference type="Proteomes" id="UP000638043"/>
    </source>
</evidence>
<keyword evidence="2" id="KW-0238">DNA-binding</keyword>
<feature type="domain" description="HTH gntR-type" evidence="4">
    <location>
        <begin position="11"/>
        <end position="79"/>
    </location>
</feature>
<dbReference type="EMBL" id="BMMQ01000001">
    <property type="protein sequence ID" value="GGO58970.1"/>
    <property type="molecule type" value="Genomic_DNA"/>
</dbReference>
<dbReference type="PANTHER" id="PTHR38445">
    <property type="entry name" value="HTH-TYPE TRANSCRIPTIONAL REPRESSOR YTRA"/>
    <property type="match status" value="1"/>
</dbReference>
<dbReference type="Gene3D" id="1.10.10.10">
    <property type="entry name" value="Winged helix-like DNA-binding domain superfamily/Winged helix DNA-binding domain"/>
    <property type="match status" value="1"/>
</dbReference>
<dbReference type="Pfam" id="PF00392">
    <property type="entry name" value="GntR"/>
    <property type="match status" value="1"/>
</dbReference>
<name>A0ABQ2MUP4_9MICO</name>
<gene>
    <name evidence="5" type="primary">ytrA</name>
    <name evidence="5" type="ORF">GCM10010910_00800</name>
</gene>
<reference evidence="6" key="1">
    <citation type="journal article" date="2019" name="Int. J. Syst. Evol. Microbiol.">
        <title>The Global Catalogue of Microorganisms (GCM) 10K type strain sequencing project: providing services to taxonomists for standard genome sequencing and annotation.</title>
        <authorList>
            <consortium name="The Broad Institute Genomics Platform"/>
            <consortium name="The Broad Institute Genome Sequencing Center for Infectious Disease"/>
            <person name="Wu L."/>
            <person name="Ma J."/>
        </authorList>
    </citation>
    <scope>NUCLEOTIDE SEQUENCE [LARGE SCALE GENOMIC DNA]</scope>
    <source>
        <strain evidence="6">CGMCC 4.7181</strain>
    </source>
</reference>
<dbReference type="InterPro" id="IPR036388">
    <property type="entry name" value="WH-like_DNA-bd_sf"/>
</dbReference>
<evidence type="ECO:0000313" key="5">
    <source>
        <dbReference type="EMBL" id="GGO58970.1"/>
    </source>
</evidence>
<evidence type="ECO:0000256" key="2">
    <source>
        <dbReference type="ARBA" id="ARBA00023125"/>
    </source>
</evidence>
<proteinExistence type="predicted"/>
<comment type="caution">
    <text evidence="5">The sequence shown here is derived from an EMBL/GenBank/DDBJ whole genome shotgun (WGS) entry which is preliminary data.</text>
</comment>
<sequence length="117" mass="12501">MLIRIDPTREEPVFAQIAASIRGDVAAGRVGVGERLPPAKQVAASLGVNHHTVLHAYQELRDEGLVDMRPGRGAIVTQTAASAAELHDDIRALVERAAERGISPDMLASLIRGIPHD</sequence>
<evidence type="ECO:0000256" key="3">
    <source>
        <dbReference type="ARBA" id="ARBA00023163"/>
    </source>
</evidence>
<dbReference type="PROSITE" id="PS50949">
    <property type="entry name" value="HTH_GNTR"/>
    <property type="match status" value="1"/>
</dbReference>
<accession>A0ABQ2MUP4</accession>